<dbReference type="SUPFAM" id="SSF51905">
    <property type="entry name" value="FAD/NAD(P)-binding domain"/>
    <property type="match status" value="1"/>
</dbReference>
<evidence type="ECO:0000313" key="3">
    <source>
        <dbReference type="EMBL" id="PRQ07825.1"/>
    </source>
</evidence>
<evidence type="ECO:0000256" key="1">
    <source>
        <dbReference type="ARBA" id="ARBA00006046"/>
    </source>
</evidence>
<dbReference type="InterPro" id="IPR036188">
    <property type="entry name" value="FAD/NAD-bd_sf"/>
</dbReference>
<dbReference type="OrthoDB" id="5501831at2"/>
<accession>A0A2S9YRV0</accession>
<comment type="similarity">
    <text evidence="1">Belongs to the carotenoid/retinoid oxidoreductase family.</text>
</comment>
<dbReference type="AlphaFoldDB" id="A0A2S9YRV0"/>
<comment type="caution">
    <text evidence="3">The sequence shown here is derived from an EMBL/GenBank/DDBJ whole genome shotgun (WGS) entry which is preliminary data.</text>
</comment>
<dbReference type="GO" id="GO:0016491">
    <property type="term" value="F:oxidoreductase activity"/>
    <property type="evidence" value="ECO:0007669"/>
    <property type="project" value="InterPro"/>
</dbReference>
<dbReference type="Gene3D" id="3.90.660.50">
    <property type="match status" value="1"/>
</dbReference>
<sequence length="437" mass="46580">MTDTSNSTHADIVILGAGLGGLATAASLARAGQRVIVCERASTPGGRGRTHQREGFSLNVGPHALYRGGAASELLRELAVKPSGKRPSGAGVLIRDDLEHTLPGTPLSMLSTTALSLRGKLGLARFFAQLPRVDAAQLRGISCSQWLAEQPLDPQLREFLAAMIRLATYCGELESLSADAGVEQLRSALAGVLYLDGGWAQLVDALLDRCAAAGVELRTNTRVTAIARADPDHARRWAVQLDGSDAPLSCDHVVVASGPRIADQLLAPVLGEPRFEAATRRCSAATLDLGLRGEWRGPSFVVDLDEPIYLSVHSKIAKLAPPDHTLVSLAWYRRGDQPRSAAQLRERLERFARRWLPDLESALVVDQFLPDITVAHDIAQPERGGLPGRATANLGDGLHLVGDWVGDRGMLLDAVMASAASVSTQILSERTPARASA</sequence>
<name>A0A2S9YRV0_9BACT</name>
<dbReference type="PANTHER" id="PTHR43734">
    <property type="entry name" value="PHYTOENE DESATURASE"/>
    <property type="match status" value="1"/>
</dbReference>
<dbReference type="Pfam" id="PF01593">
    <property type="entry name" value="Amino_oxidase"/>
    <property type="match status" value="1"/>
</dbReference>
<feature type="domain" description="Amine oxidase" evidence="2">
    <location>
        <begin position="19"/>
        <end position="361"/>
    </location>
</feature>
<proteinExistence type="inferred from homology"/>
<gene>
    <name evidence="3" type="ORF">ENSA7_24970</name>
</gene>
<protein>
    <recommendedName>
        <fullName evidence="2">Amine oxidase domain-containing protein</fullName>
    </recommendedName>
</protein>
<evidence type="ECO:0000259" key="2">
    <source>
        <dbReference type="Pfam" id="PF01593"/>
    </source>
</evidence>
<evidence type="ECO:0000313" key="4">
    <source>
        <dbReference type="Proteomes" id="UP000238823"/>
    </source>
</evidence>
<dbReference type="PANTHER" id="PTHR43734:SF1">
    <property type="entry name" value="PHYTOENE DESATURASE"/>
    <property type="match status" value="1"/>
</dbReference>
<dbReference type="RefSeq" id="WP_106089522.1">
    <property type="nucleotide sequence ID" value="NZ_PVNL01000049.1"/>
</dbReference>
<reference evidence="3 4" key="1">
    <citation type="submission" date="2018-03" db="EMBL/GenBank/DDBJ databases">
        <title>Draft Genome Sequences of the Obligatory Marine Myxobacteria Enhygromyxa salina SWB007.</title>
        <authorList>
            <person name="Poehlein A."/>
            <person name="Moghaddam J.A."/>
            <person name="Harms H."/>
            <person name="Alanjari M."/>
            <person name="Koenig G.M."/>
            <person name="Daniel R."/>
            <person name="Schaeberle T.F."/>
        </authorList>
    </citation>
    <scope>NUCLEOTIDE SEQUENCE [LARGE SCALE GENOMIC DNA]</scope>
    <source>
        <strain evidence="3 4">SWB007</strain>
    </source>
</reference>
<dbReference type="EMBL" id="PVNL01000049">
    <property type="protein sequence ID" value="PRQ07825.1"/>
    <property type="molecule type" value="Genomic_DNA"/>
</dbReference>
<dbReference type="InterPro" id="IPR002937">
    <property type="entry name" value="Amino_oxidase"/>
</dbReference>
<dbReference type="Proteomes" id="UP000238823">
    <property type="component" value="Unassembled WGS sequence"/>
</dbReference>
<dbReference type="Gene3D" id="3.50.50.60">
    <property type="entry name" value="FAD/NAD(P)-binding domain"/>
    <property type="match status" value="1"/>
</dbReference>
<organism evidence="3 4">
    <name type="scientific">Enhygromyxa salina</name>
    <dbReference type="NCBI Taxonomy" id="215803"/>
    <lineage>
        <taxon>Bacteria</taxon>
        <taxon>Pseudomonadati</taxon>
        <taxon>Myxococcota</taxon>
        <taxon>Polyangia</taxon>
        <taxon>Nannocystales</taxon>
        <taxon>Nannocystaceae</taxon>
        <taxon>Enhygromyxa</taxon>
    </lineage>
</organism>